<organism evidence="1 2">
    <name type="scientific">Sandaracinus amylolyticus</name>
    <dbReference type="NCBI Taxonomy" id="927083"/>
    <lineage>
        <taxon>Bacteria</taxon>
        <taxon>Pseudomonadati</taxon>
        <taxon>Myxococcota</taxon>
        <taxon>Polyangia</taxon>
        <taxon>Polyangiales</taxon>
        <taxon>Sandaracinaceae</taxon>
        <taxon>Sandaracinus</taxon>
    </lineage>
</organism>
<dbReference type="EMBL" id="CP011125">
    <property type="protein sequence ID" value="AKF09727.1"/>
    <property type="molecule type" value="Genomic_DNA"/>
</dbReference>
<dbReference type="STRING" id="927083.DB32_006876"/>
<dbReference type="InterPro" id="IPR036034">
    <property type="entry name" value="PDZ_sf"/>
</dbReference>
<dbReference type="Gene3D" id="2.30.42.10">
    <property type="match status" value="1"/>
</dbReference>
<accession>A0A0F6W829</accession>
<dbReference type="Proteomes" id="UP000034883">
    <property type="component" value="Chromosome"/>
</dbReference>
<proteinExistence type="predicted"/>
<dbReference type="AlphaFoldDB" id="A0A0F6W829"/>
<reference evidence="1 2" key="1">
    <citation type="submission" date="2015-03" db="EMBL/GenBank/DDBJ databases">
        <title>Genome assembly of Sandaracinus amylolyticus DSM 53668.</title>
        <authorList>
            <person name="Sharma G."/>
            <person name="Subramanian S."/>
        </authorList>
    </citation>
    <scope>NUCLEOTIDE SEQUENCE [LARGE SCALE GENOMIC DNA]</scope>
    <source>
        <strain evidence="1 2">DSM 53668</strain>
    </source>
</reference>
<name>A0A0F6W829_9BACT</name>
<protein>
    <recommendedName>
        <fullName evidence="3">General secretion pathway protein C</fullName>
    </recommendedName>
</protein>
<evidence type="ECO:0008006" key="3">
    <source>
        <dbReference type="Google" id="ProtNLM"/>
    </source>
</evidence>
<dbReference type="OrthoDB" id="208231at2"/>
<keyword evidence="2" id="KW-1185">Reference proteome</keyword>
<evidence type="ECO:0000313" key="2">
    <source>
        <dbReference type="Proteomes" id="UP000034883"/>
    </source>
</evidence>
<dbReference type="KEGG" id="samy:DB32_006876"/>
<dbReference type="RefSeq" id="WP_053236751.1">
    <property type="nucleotide sequence ID" value="NZ_CP011125.1"/>
</dbReference>
<sequence length="281" mass="30082">MARIAIVVTLALVAWLAAGATNALVSLALVVDTPARARAAAPPSPTRIDRGCEILARNIFDQRGALPCEERTPTSTVTAATPSAPAECTEGLRLVATYLDRDAPLAMIARPTGPTELVTIGTTIEPGTIEHIEREHLVLERDGTRCLLSMFASRATTTLARTAATPEPIAGARLLDDRIELDRSALDRLVSEPAFARLRAMPAPTRDGRLAVRVLGIGRDHPLAALGLRSGDLLTSIDARPLDGPDAWLEAMTRARSPGRHVVVVERGGERREIVVDLLDR</sequence>
<evidence type="ECO:0000313" key="1">
    <source>
        <dbReference type="EMBL" id="AKF09727.1"/>
    </source>
</evidence>
<dbReference type="SUPFAM" id="SSF50156">
    <property type="entry name" value="PDZ domain-like"/>
    <property type="match status" value="1"/>
</dbReference>
<gene>
    <name evidence="1" type="ORF">DB32_006876</name>
</gene>